<name>A0A9Q4Q5Q1_9EURY</name>
<dbReference type="EMBL" id="JAMQOT010000015">
    <property type="protein sequence ID" value="MDF9748383.1"/>
    <property type="molecule type" value="Genomic_DNA"/>
</dbReference>
<gene>
    <name evidence="1" type="ORF">NDI89_22730</name>
</gene>
<dbReference type="RefSeq" id="WP_277525051.1">
    <property type="nucleotide sequence ID" value="NZ_JAMQOT010000015.1"/>
</dbReference>
<reference evidence="1" key="1">
    <citation type="submission" date="2022-06" db="EMBL/GenBank/DDBJ databases">
        <title>Natrinema sp. a new haloarchaeum isolate from saline soil.</title>
        <authorList>
            <person name="Strakova D."/>
            <person name="Galisteo C."/>
            <person name="Sanchez-Porro C."/>
            <person name="Ventosa A."/>
        </authorList>
    </citation>
    <scope>NUCLEOTIDE SEQUENCE</scope>
    <source>
        <strain evidence="1">S1CR25-10</strain>
    </source>
</reference>
<evidence type="ECO:0000313" key="1">
    <source>
        <dbReference type="EMBL" id="MDF9748383.1"/>
    </source>
</evidence>
<comment type="caution">
    <text evidence="1">The sequence shown here is derived from an EMBL/GenBank/DDBJ whole genome shotgun (WGS) entry which is preliminary data.</text>
</comment>
<accession>A0A9Q4Q5Q1</accession>
<sequence length="82" mass="8611">MTLKRRIRPLAGFAAVLTLLSLMVADTIHPEITLTLQNKALLVSLISALLGVDIALDQLPVTIGRTGTSQQNEGSNGGDGDD</sequence>
<protein>
    <submittedName>
        <fullName evidence="1">Uncharacterized protein</fullName>
    </submittedName>
</protein>
<dbReference type="AlphaFoldDB" id="A0A9Q4Q5Q1"/>
<evidence type="ECO:0000313" key="2">
    <source>
        <dbReference type="Proteomes" id="UP001154061"/>
    </source>
</evidence>
<organism evidence="1 2">
    <name type="scientific">Natrinema salsiterrestre</name>
    <dbReference type="NCBI Taxonomy" id="2950540"/>
    <lineage>
        <taxon>Archaea</taxon>
        <taxon>Methanobacteriati</taxon>
        <taxon>Methanobacteriota</taxon>
        <taxon>Stenosarchaea group</taxon>
        <taxon>Halobacteria</taxon>
        <taxon>Halobacteriales</taxon>
        <taxon>Natrialbaceae</taxon>
        <taxon>Natrinema</taxon>
    </lineage>
</organism>
<proteinExistence type="predicted"/>
<dbReference type="Proteomes" id="UP001154061">
    <property type="component" value="Unassembled WGS sequence"/>
</dbReference>
<keyword evidence="2" id="KW-1185">Reference proteome</keyword>